<evidence type="ECO:0000256" key="1">
    <source>
        <dbReference type="SAM" id="Phobius"/>
    </source>
</evidence>
<keyword evidence="1" id="KW-0812">Transmembrane</keyword>
<feature type="transmembrane region" description="Helical" evidence="1">
    <location>
        <begin position="12"/>
        <end position="34"/>
    </location>
</feature>
<reference evidence="2" key="2">
    <citation type="submission" date="2023-05" db="EMBL/GenBank/DDBJ databases">
        <authorList>
            <consortium name="Lawrence Berkeley National Laboratory"/>
            <person name="Steindorff A."/>
            <person name="Hensen N."/>
            <person name="Bonometti L."/>
            <person name="Westerberg I."/>
            <person name="Brannstrom I.O."/>
            <person name="Guillou S."/>
            <person name="Cros-Aarteil S."/>
            <person name="Calhoun S."/>
            <person name="Haridas S."/>
            <person name="Kuo A."/>
            <person name="Mondo S."/>
            <person name="Pangilinan J."/>
            <person name="Riley R."/>
            <person name="Labutti K."/>
            <person name="Andreopoulos B."/>
            <person name="Lipzen A."/>
            <person name="Chen C."/>
            <person name="Yanf M."/>
            <person name="Daum C."/>
            <person name="Ng V."/>
            <person name="Clum A."/>
            <person name="Ohm R."/>
            <person name="Martin F."/>
            <person name="Silar P."/>
            <person name="Natvig D."/>
            <person name="Lalanne C."/>
            <person name="Gautier V."/>
            <person name="Ament-Velasquez S.L."/>
            <person name="Kruys A."/>
            <person name="Hutchinson M.I."/>
            <person name="Powell A.J."/>
            <person name="Barry K."/>
            <person name="Miller A.N."/>
            <person name="Grigoriev I.V."/>
            <person name="Debuchy R."/>
            <person name="Gladieux P."/>
            <person name="Thoren M.H."/>
            <person name="Johannesson H."/>
        </authorList>
    </citation>
    <scope>NUCLEOTIDE SEQUENCE</scope>
    <source>
        <strain evidence="2">CBS 731.68</strain>
    </source>
</reference>
<evidence type="ECO:0000313" key="3">
    <source>
        <dbReference type="Proteomes" id="UP001302602"/>
    </source>
</evidence>
<keyword evidence="1" id="KW-1133">Transmembrane helix</keyword>
<organism evidence="2 3">
    <name type="scientific">Parathielavia appendiculata</name>
    <dbReference type="NCBI Taxonomy" id="2587402"/>
    <lineage>
        <taxon>Eukaryota</taxon>
        <taxon>Fungi</taxon>
        <taxon>Dikarya</taxon>
        <taxon>Ascomycota</taxon>
        <taxon>Pezizomycotina</taxon>
        <taxon>Sordariomycetes</taxon>
        <taxon>Sordariomycetidae</taxon>
        <taxon>Sordariales</taxon>
        <taxon>Chaetomiaceae</taxon>
        <taxon>Parathielavia</taxon>
    </lineage>
</organism>
<proteinExistence type="predicted"/>
<gene>
    <name evidence="2" type="ORF">N657DRAFT_191406</name>
</gene>
<reference evidence="2" key="1">
    <citation type="journal article" date="2023" name="Mol. Phylogenet. Evol.">
        <title>Genome-scale phylogeny and comparative genomics of the fungal order Sordariales.</title>
        <authorList>
            <person name="Hensen N."/>
            <person name="Bonometti L."/>
            <person name="Westerberg I."/>
            <person name="Brannstrom I.O."/>
            <person name="Guillou S."/>
            <person name="Cros-Aarteil S."/>
            <person name="Calhoun S."/>
            <person name="Haridas S."/>
            <person name="Kuo A."/>
            <person name="Mondo S."/>
            <person name="Pangilinan J."/>
            <person name="Riley R."/>
            <person name="LaButti K."/>
            <person name="Andreopoulos B."/>
            <person name="Lipzen A."/>
            <person name="Chen C."/>
            <person name="Yan M."/>
            <person name="Daum C."/>
            <person name="Ng V."/>
            <person name="Clum A."/>
            <person name="Steindorff A."/>
            <person name="Ohm R.A."/>
            <person name="Martin F."/>
            <person name="Silar P."/>
            <person name="Natvig D.O."/>
            <person name="Lalanne C."/>
            <person name="Gautier V."/>
            <person name="Ament-Velasquez S.L."/>
            <person name="Kruys A."/>
            <person name="Hutchinson M.I."/>
            <person name="Powell A.J."/>
            <person name="Barry K."/>
            <person name="Miller A.N."/>
            <person name="Grigoriev I.V."/>
            <person name="Debuchy R."/>
            <person name="Gladieux P."/>
            <person name="Hiltunen Thoren M."/>
            <person name="Johannesson H."/>
        </authorList>
    </citation>
    <scope>NUCLEOTIDE SEQUENCE</scope>
    <source>
        <strain evidence="2">CBS 731.68</strain>
    </source>
</reference>
<accession>A0AAN6U6J6</accession>
<dbReference type="Proteomes" id="UP001302602">
    <property type="component" value="Unassembled WGS sequence"/>
</dbReference>
<evidence type="ECO:0000313" key="2">
    <source>
        <dbReference type="EMBL" id="KAK4127094.1"/>
    </source>
</evidence>
<name>A0AAN6U6J6_9PEZI</name>
<dbReference type="GeneID" id="87822925"/>
<sequence>MRLDERLEQHKASVLPYLFCSVVRVMFMSSTMVFCSQMSQQCGFTSYSSRRKLECSLVCNQVPRLSS</sequence>
<keyword evidence="3" id="KW-1185">Reference proteome</keyword>
<keyword evidence="1" id="KW-0472">Membrane</keyword>
<protein>
    <submittedName>
        <fullName evidence="2">Uncharacterized protein</fullName>
    </submittedName>
</protein>
<dbReference type="EMBL" id="MU853224">
    <property type="protein sequence ID" value="KAK4127094.1"/>
    <property type="molecule type" value="Genomic_DNA"/>
</dbReference>
<comment type="caution">
    <text evidence="2">The sequence shown here is derived from an EMBL/GenBank/DDBJ whole genome shotgun (WGS) entry which is preliminary data.</text>
</comment>
<dbReference type="RefSeq" id="XP_062650865.1">
    <property type="nucleotide sequence ID" value="XM_062786159.1"/>
</dbReference>
<dbReference type="AlphaFoldDB" id="A0AAN6U6J6"/>